<accession>A0A494Z382</accession>
<reference evidence="1 2" key="1">
    <citation type="journal article" date="2016" name="Antonie Van Leeuwenhoek">
        <title>Lysinibacillus endophyticus sp. nov., an indole-3-acetic acid producing endophytic bacterium isolated from corn root (Zea mays cv. Xinken-5).</title>
        <authorList>
            <person name="Yu J."/>
            <person name="Guan X."/>
            <person name="Liu C."/>
            <person name="Xiang W."/>
            <person name="Yu Z."/>
            <person name="Liu X."/>
            <person name="Wang G."/>
        </authorList>
    </citation>
    <scope>NUCLEOTIDE SEQUENCE [LARGE SCALE GENOMIC DNA]</scope>
    <source>
        <strain evidence="1 2">DSM 100506</strain>
    </source>
</reference>
<evidence type="ECO:0000313" key="1">
    <source>
        <dbReference type="EMBL" id="RKQ16969.1"/>
    </source>
</evidence>
<dbReference type="EMBL" id="RBZN01000017">
    <property type="protein sequence ID" value="RKQ16969.1"/>
    <property type="molecule type" value="Genomic_DNA"/>
</dbReference>
<sequence length="184" mass="21049">MRNRFTRILLFAAFVLLLGYMFNILFVQFSGDGKDTPEEALPKDADYEWIEGPKTEKEHRYFFLSNSQYFGTGVVTKNLRGWSTGKGTYAQLPNPLEENAIKSAHSDSKILYGLIKPNGEITVKVNGEKADLVDFTSLDEEVLQLYNVQGYSIWYIDLSKLEDQEKYNIQVLDEKNNVLSELSV</sequence>
<gene>
    <name evidence="1" type="ORF">D8M03_08815</name>
</gene>
<name>A0A494Z382_9BACL</name>
<proteinExistence type="predicted"/>
<comment type="caution">
    <text evidence="1">The sequence shown here is derived from an EMBL/GenBank/DDBJ whole genome shotgun (WGS) entry which is preliminary data.</text>
</comment>
<dbReference type="AlphaFoldDB" id="A0A494Z382"/>
<keyword evidence="2" id="KW-1185">Reference proteome</keyword>
<dbReference type="RefSeq" id="WP_121214403.1">
    <property type="nucleotide sequence ID" value="NZ_JAMYWW010000001.1"/>
</dbReference>
<dbReference type="Proteomes" id="UP000272238">
    <property type="component" value="Unassembled WGS sequence"/>
</dbReference>
<organism evidence="1 2">
    <name type="scientific">Ureibacillus endophyticus</name>
    <dbReference type="NCBI Taxonomy" id="1978490"/>
    <lineage>
        <taxon>Bacteria</taxon>
        <taxon>Bacillati</taxon>
        <taxon>Bacillota</taxon>
        <taxon>Bacilli</taxon>
        <taxon>Bacillales</taxon>
        <taxon>Caryophanaceae</taxon>
        <taxon>Ureibacillus</taxon>
    </lineage>
</organism>
<evidence type="ECO:0000313" key="2">
    <source>
        <dbReference type="Proteomes" id="UP000272238"/>
    </source>
</evidence>
<protein>
    <submittedName>
        <fullName evidence="1">Uncharacterized protein</fullName>
    </submittedName>
</protein>
<dbReference type="OrthoDB" id="2869073at2"/>